<reference evidence="1" key="1">
    <citation type="submission" date="2020-04" db="EMBL/GenBank/DDBJ databases">
        <title>Deep metagenomics examines the oral microbiome during advanced dental caries in children, revealing novel taxa and co-occurrences with host molecules.</title>
        <authorList>
            <person name="Baker J.L."/>
            <person name="Morton J.T."/>
            <person name="Dinis M."/>
            <person name="Alvarez R."/>
            <person name="Tran N.C."/>
            <person name="Knight R."/>
            <person name="Edlund A."/>
        </authorList>
    </citation>
    <scope>NUCLEOTIDE SEQUENCE</scope>
    <source>
        <strain evidence="1">JCVI_25_bin.9</strain>
    </source>
</reference>
<comment type="caution">
    <text evidence="1">The sequence shown here is derived from an EMBL/GenBank/DDBJ whole genome shotgun (WGS) entry which is preliminary data.</text>
</comment>
<evidence type="ECO:0000313" key="2">
    <source>
        <dbReference type="Proteomes" id="UP000757461"/>
    </source>
</evidence>
<protein>
    <submittedName>
        <fullName evidence="1">Uncharacterized protein</fullName>
    </submittedName>
</protein>
<name>A0A930N525_9BACT</name>
<dbReference type="EMBL" id="JABZSQ010000019">
    <property type="protein sequence ID" value="MBF1414345.1"/>
    <property type="molecule type" value="Genomic_DNA"/>
</dbReference>
<gene>
    <name evidence="1" type="ORF">HXN33_02070</name>
</gene>
<organism evidence="1 2">
    <name type="scientific">Prevotella histicola</name>
    <dbReference type="NCBI Taxonomy" id="470565"/>
    <lineage>
        <taxon>Bacteria</taxon>
        <taxon>Pseudomonadati</taxon>
        <taxon>Bacteroidota</taxon>
        <taxon>Bacteroidia</taxon>
        <taxon>Bacteroidales</taxon>
        <taxon>Prevotellaceae</taxon>
        <taxon>Prevotella</taxon>
    </lineage>
</organism>
<sequence length="136" mass="15106">MTKHYISDSHIAINVTLDGGESVHLSFIALSNGGSVFSTDNEELQNAIERHYRFGDLFTLDHIEEPKNTSETANEEYTSVKESEDGNIQKITVNDLGEAKNYLADTLGISRTSLRSLKTILEVAKANNIEFEGLEK</sequence>
<proteinExistence type="predicted"/>
<dbReference type="AlphaFoldDB" id="A0A930N525"/>
<accession>A0A930N525</accession>
<evidence type="ECO:0000313" key="1">
    <source>
        <dbReference type="EMBL" id="MBF1414345.1"/>
    </source>
</evidence>
<dbReference type="Proteomes" id="UP000757461">
    <property type="component" value="Unassembled WGS sequence"/>
</dbReference>